<dbReference type="GO" id="GO:0098849">
    <property type="term" value="P:cellular detoxification of cadmium ion"/>
    <property type="evidence" value="ECO:0007669"/>
    <property type="project" value="TreeGrafter"/>
</dbReference>
<dbReference type="EMBL" id="QEAM01000040">
    <property type="protein sequence ID" value="TPX49070.1"/>
    <property type="molecule type" value="Genomic_DNA"/>
</dbReference>
<evidence type="ECO:0000256" key="9">
    <source>
        <dbReference type="ARBA" id="ARBA00023239"/>
    </source>
</evidence>
<dbReference type="Gene3D" id="3.90.70.30">
    <property type="entry name" value="Phytochelatin synthase, N-terminal domain"/>
    <property type="match status" value="1"/>
</dbReference>
<comment type="similarity">
    <text evidence="3">Belongs to the PTPS family.</text>
</comment>
<evidence type="ECO:0000256" key="1">
    <source>
        <dbReference type="ARBA" id="ARBA00001947"/>
    </source>
</evidence>
<name>A0A507DDY1_9FUNG</name>
<dbReference type="FunFam" id="3.30.479.10:FF:000003">
    <property type="entry name" value="6-pyruvoyl tetrahydrobiopterin synthase"/>
    <property type="match status" value="1"/>
</dbReference>
<dbReference type="PANTHER" id="PTHR33447:SF2">
    <property type="entry name" value="GLUTATHIONE GAMMA-GLUTAMYLCYSTEINYLTRANSFERASE"/>
    <property type="match status" value="1"/>
</dbReference>
<evidence type="ECO:0000256" key="10">
    <source>
        <dbReference type="SAM" id="MobiDB-lite"/>
    </source>
</evidence>
<feature type="domain" description="Peptidase C83" evidence="11">
    <location>
        <begin position="254"/>
        <end position="473"/>
    </location>
</feature>
<feature type="region of interest" description="Disordered" evidence="10">
    <location>
        <begin position="227"/>
        <end position="248"/>
    </location>
</feature>
<keyword evidence="4" id="KW-0104">Cadmium</keyword>
<dbReference type="SUPFAM" id="SSF54001">
    <property type="entry name" value="Cysteine proteinases"/>
    <property type="match status" value="1"/>
</dbReference>
<evidence type="ECO:0000256" key="2">
    <source>
        <dbReference type="ARBA" id="ARBA00005126"/>
    </source>
</evidence>
<dbReference type="FunFam" id="3.90.70.30:FF:000001">
    <property type="entry name" value="Glutathione gamma-glutamylcysteinyltransferase 1"/>
    <property type="match status" value="1"/>
</dbReference>
<protein>
    <recommendedName>
        <fullName evidence="11">Peptidase C83 domain-containing protein</fullName>
    </recommendedName>
</protein>
<keyword evidence="7" id="KW-0862">Zinc</keyword>
<dbReference type="Gene3D" id="3.30.479.10">
    <property type="entry name" value="6-pyruvoyl tetrahydropterin synthase/QueD"/>
    <property type="match status" value="1"/>
</dbReference>
<dbReference type="CDD" id="cd00470">
    <property type="entry name" value="PTPS"/>
    <property type="match status" value="1"/>
</dbReference>
<gene>
    <name evidence="12" type="ORF">SeLEV6574_g01663</name>
</gene>
<organism evidence="12 13">
    <name type="scientific">Synchytrium endobioticum</name>
    <dbReference type="NCBI Taxonomy" id="286115"/>
    <lineage>
        <taxon>Eukaryota</taxon>
        <taxon>Fungi</taxon>
        <taxon>Fungi incertae sedis</taxon>
        <taxon>Chytridiomycota</taxon>
        <taxon>Chytridiomycota incertae sedis</taxon>
        <taxon>Chytridiomycetes</taxon>
        <taxon>Synchytriales</taxon>
        <taxon>Synchytriaceae</taxon>
        <taxon>Synchytrium</taxon>
    </lineage>
</organism>
<accession>A0A507DDY1</accession>
<comment type="caution">
    <text evidence="12">The sequence shown here is derived from an EMBL/GenBank/DDBJ whole genome shotgun (WGS) entry which is preliminary data.</text>
</comment>
<evidence type="ECO:0000256" key="3">
    <source>
        <dbReference type="ARBA" id="ARBA00009164"/>
    </source>
</evidence>
<dbReference type="GO" id="GO:0046938">
    <property type="term" value="P:phytochelatin biosynthetic process"/>
    <property type="evidence" value="ECO:0007669"/>
    <property type="project" value="InterPro"/>
</dbReference>
<proteinExistence type="inferred from homology"/>
<dbReference type="OrthoDB" id="448954at2759"/>
<evidence type="ECO:0000256" key="6">
    <source>
        <dbReference type="ARBA" id="ARBA00022723"/>
    </source>
</evidence>
<comment type="pathway">
    <text evidence="2">Cofactor biosynthesis; tetrahydrobiopterin biosynthesis; tetrahydrobiopterin from 7,8-dihydroneopterin triphosphate: step 1/3.</text>
</comment>
<dbReference type="GO" id="GO:0046872">
    <property type="term" value="F:metal ion binding"/>
    <property type="evidence" value="ECO:0007669"/>
    <property type="project" value="UniProtKB-KW"/>
</dbReference>
<dbReference type="InterPro" id="IPR007719">
    <property type="entry name" value="PCS_N"/>
</dbReference>
<dbReference type="Pfam" id="PF05023">
    <property type="entry name" value="Phytochelatin"/>
    <property type="match status" value="1"/>
</dbReference>
<dbReference type="Pfam" id="PF01242">
    <property type="entry name" value="PTPS"/>
    <property type="match status" value="1"/>
</dbReference>
<reference evidence="12 13" key="1">
    <citation type="journal article" date="2019" name="Sci. Rep.">
        <title>Comparative genomics of chytrid fungi reveal insights into the obligate biotrophic and pathogenic lifestyle of Synchytrium endobioticum.</title>
        <authorList>
            <person name="van de Vossenberg B.T.L.H."/>
            <person name="Warris S."/>
            <person name="Nguyen H.D.T."/>
            <person name="van Gent-Pelzer M.P.E."/>
            <person name="Joly D.L."/>
            <person name="van de Geest H.C."/>
            <person name="Bonants P.J.M."/>
            <person name="Smith D.S."/>
            <person name="Levesque C.A."/>
            <person name="van der Lee T.A.J."/>
        </authorList>
    </citation>
    <scope>NUCLEOTIDE SEQUENCE [LARGE SCALE GENOMIC DNA]</scope>
    <source>
        <strain evidence="12 13">LEV6574</strain>
    </source>
</reference>
<evidence type="ECO:0000256" key="8">
    <source>
        <dbReference type="ARBA" id="ARBA00023007"/>
    </source>
</evidence>
<dbReference type="GO" id="GO:0016829">
    <property type="term" value="F:lyase activity"/>
    <property type="evidence" value="ECO:0007669"/>
    <property type="project" value="UniProtKB-KW"/>
</dbReference>
<evidence type="ECO:0000256" key="7">
    <source>
        <dbReference type="ARBA" id="ARBA00022833"/>
    </source>
</evidence>
<keyword evidence="5" id="KW-0808">Transferase</keyword>
<dbReference type="InterPro" id="IPR038418">
    <property type="entry name" value="6-PTP_synth/QueD_sf"/>
</dbReference>
<dbReference type="PROSITE" id="PS51443">
    <property type="entry name" value="PCS"/>
    <property type="match status" value="1"/>
</dbReference>
<dbReference type="SUPFAM" id="SSF55620">
    <property type="entry name" value="Tetrahydrobiopterin biosynthesis enzymes-like"/>
    <property type="match status" value="1"/>
</dbReference>
<keyword evidence="9" id="KW-0456">Lyase</keyword>
<dbReference type="GO" id="GO:0010273">
    <property type="term" value="P:detoxification of copper ion"/>
    <property type="evidence" value="ECO:0007669"/>
    <property type="project" value="TreeGrafter"/>
</dbReference>
<evidence type="ECO:0000256" key="4">
    <source>
        <dbReference type="ARBA" id="ARBA00022539"/>
    </source>
</evidence>
<dbReference type="Proteomes" id="UP000320475">
    <property type="component" value="Unassembled WGS sequence"/>
</dbReference>
<dbReference type="AlphaFoldDB" id="A0A507DDY1"/>
<keyword evidence="8" id="KW-0783">Tetrahydrobiopterin biosynthesis</keyword>
<dbReference type="InterPro" id="IPR038156">
    <property type="entry name" value="PCS_N_sf"/>
</dbReference>
<dbReference type="GO" id="GO:0016756">
    <property type="term" value="F:glutathione gamma-glutamylcysteinyltransferase activity"/>
    <property type="evidence" value="ECO:0007669"/>
    <property type="project" value="InterPro"/>
</dbReference>
<dbReference type="VEuPathDB" id="FungiDB:SeMB42_g01740"/>
<comment type="cofactor">
    <cofactor evidence="1">
        <name>Zn(2+)</name>
        <dbReference type="ChEBI" id="CHEBI:29105"/>
    </cofactor>
</comment>
<dbReference type="InterPro" id="IPR007115">
    <property type="entry name" value="6-PTP_synth/QueD"/>
</dbReference>
<keyword evidence="6" id="KW-0479">Metal-binding</keyword>
<dbReference type="InterPro" id="IPR040409">
    <property type="entry name" value="PCS-like"/>
</dbReference>
<sequence length="700" mass="77158">MPSASADNTSAPQPVAFLTRIESFSAAHRLNSTRISPENNTKVYGKCNHGHGHGHNYKVEVTVKGEIDPITGMVINLTDLKESMKRNVLDVLDHKNIDLDIKYFHDRPSTAENLAVFIWQALKHDLPSGQLHEVKLYETDKNIVVYRGFSSPCTNNPPSLLSRSSTRASLRTQASIHELLLTTNAPLRKHTSRRDSILREGLVLSPPTSTLLDHALQNAFLSQARRTEHTPCTSTPVPDGSPPQRAAASRGIALPTPSFYKRALPPTCIAFNSPRGKHLFRRALDGGTLESYFPLSMHFQTQSEPAYCGLSSLCIVLNTLEIDPHRQWKGPWRYFDEATLACLRPLAQIAEHGITLSEFTCLAKCNGLSATTHRGDELTRAQFADTVARICARDDAYMVVAYDRGSLGQSGCGHFSPVAGYDAREHMVLILDVARFKYPPYWVAIDALYDAMLPHDPATGKPRGFAILARSLVRPYTSCALSSLALRESWATLSNVLFTQIPKAVRGENLAALMESVMVRIPDDCVAIVETRLPLFVFPLFNGGGDEGIVALEEYVEGLDVLLCQIAKTGLYRLVSESMEVKRMVKRAAGRRGESMLMNMECVNGASGANSGPSTTASPLMRATSLIIHDEERDQGCDFLAFLTIFLYAFLSYQPILSSLPPGIGAQVNIEDDPQVDNVVKNEVAFLREQIAALYEMIQS</sequence>
<evidence type="ECO:0000256" key="5">
    <source>
        <dbReference type="ARBA" id="ARBA00022679"/>
    </source>
</evidence>
<dbReference type="PANTHER" id="PTHR33447">
    <property type="entry name" value="GLUTATHIONE GAMMA-GLUTAMYLCYSTEINYLTRANSFERASE"/>
    <property type="match status" value="1"/>
</dbReference>
<dbReference type="UniPathway" id="UPA00849">
    <property type="reaction ID" value="UER00819"/>
</dbReference>
<evidence type="ECO:0000313" key="13">
    <source>
        <dbReference type="Proteomes" id="UP000320475"/>
    </source>
</evidence>
<dbReference type="InterPro" id="IPR038765">
    <property type="entry name" value="Papain-like_cys_pep_sf"/>
</dbReference>
<evidence type="ECO:0000313" key="12">
    <source>
        <dbReference type="EMBL" id="TPX49070.1"/>
    </source>
</evidence>
<dbReference type="GO" id="GO:0006729">
    <property type="term" value="P:tetrahydrobiopterin biosynthetic process"/>
    <property type="evidence" value="ECO:0007669"/>
    <property type="project" value="UniProtKB-UniPathway"/>
</dbReference>
<evidence type="ECO:0000259" key="11">
    <source>
        <dbReference type="PROSITE" id="PS51443"/>
    </source>
</evidence>